<feature type="transmembrane region" description="Helical" evidence="6">
    <location>
        <begin position="540"/>
        <end position="559"/>
    </location>
</feature>
<organism evidence="8 9">
    <name type="scientific">Patellaria atrata CBS 101060</name>
    <dbReference type="NCBI Taxonomy" id="1346257"/>
    <lineage>
        <taxon>Eukaryota</taxon>
        <taxon>Fungi</taxon>
        <taxon>Dikarya</taxon>
        <taxon>Ascomycota</taxon>
        <taxon>Pezizomycotina</taxon>
        <taxon>Dothideomycetes</taxon>
        <taxon>Dothideomycetes incertae sedis</taxon>
        <taxon>Patellariales</taxon>
        <taxon>Patellariaceae</taxon>
        <taxon>Patellaria</taxon>
    </lineage>
</organism>
<evidence type="ECO:0000259" key="7">
    <source>
        <dbReference type="PROSITE" id="PS50850"/>
    </source>
</evidence>
<dbReference type="GO" id="GO:0022857">
    <property type="term" value="F:transmembrane transporter activity"/>
    <property type="evidence" value="ECO:0007669"/>
    <property type="project" value="InterPro"/>
</dbReference>
<feature type="transmembrane region" description="Helical" evidence="6">
    <location>
        <begin position="250"/>
        <end position="271"/>
    </location>
</feature>
<dbReference type="OrthoDB" id="2130629at2759"/>
<feature type="compositionally biased region" description="Gly residues" evidence="5">
    <location>
        <begin position="46"/>
        <end position="56"/>
    </location>
</feature>
<evidence type="ECO:0000256" key="3">
    <source>
        <dbReference type="ARBA" id="ARBA00022989"/>
    </source>
</evidence>
<dbReference type="PANTHER" id="PTHR42718:SF27">
    <property type="entry name" value="TRANSPORTER, PUTATIVE-RELATED"/>
    <property type="match status" value="1"/>
</dbReference>
<evidence type="ECO:0000256" key="5">
    <source>
        <dbReference type="SAM" id="MobiDB-lite"/>
    </source>
</evidence>
<feature type="transmembrane region" description="Helical" evidence="6">
    <location>
        <begin position="292"/>
        <end position="319"/>
    </location>
</feature>
<reference evidence="8" key="1">
    <citation type="journal article" date="2020" name="Stud. Mycol.">
        <title>101 Dothideomycetes genomes: a test case for predicting lifestyles and emergence of pathogens.</title>
        <authorList>
            <person name="Haridas S."/>
            <person name="Albert R."/>
            <person name="Binder M."/>
            <person name="Bloem J."/>
            <person name="Labutti K."/>
            <person name="Salamov A."/>
            <person name="Andreopoulos B."/>
            <person name="Baker S."/>
            <person name="Barry K."/>
            <person name="Bills G."/>
            <person name="Bluhm B."/>
            <person name="Cannon C."/>
            <person name="Castanera R."/>
            <person name="Culley D."/>
            <person name="Daum C."/>
            <person name="Ezra D."/>
            <person name="Gonzalez J."/>
            <person name="Henrissat B."/>
            <person name="Kuo A."/>
            <person name="Liang C."/>
            <person name="Lipzen A."/>
            <person name="Lutzoni F."/>
            <person name="Magnuson J."/>
            <person name="Mondo S."/>
            <person name="Nolan M."/>
            <person name="Ohm R."/>
            <person name="Pangilinan J."/>
            <person name="Park H.-J."/>
            <person name="Ramirez L."/>
            <person name="Alfaro M."/>
            <person name="Sun H."/>
            <person name="Tritt A."/>
            <person name="Yoshinaga Y."/>
            <person name="Zwiers L.-H."/>
            <person name="Turgeon B."/>
            <person name="Goodwin S."/>
            <person name="Spatafora J."/>
            <person name="Crous P."/>
            <person name="Grigoriev I."/>
        </authorList>
    </citation>
    <scope>NUCLEOTIDE SEQUENCE</scope>
    <source>
        <strain evidence="8">CBS 101060</strain>
    </source>
</reference>
<feature type="compositionally biased region" description="Polar residues" evidence="5">
    <location>
        <begin position="69"/>
        <end position="78"/>
    </location>
</feature>
<feature type="transmembrane region" description="Helical" evidence="6">
    <location>
        <begin position="363"/>
        <end position="381"/>
    </location>
</feature>
<dbReference type="Gene3D" id="1.20.1250.20">
    <property type="entry name" value="MFS general substrate transporter like domains"/>
    <property type="match status" value="2"/>
</dbReference>
<feature type="transmembrane region" description="Helical" evidence="6">
    <location>
        <begin position="434"/>
        <end position="455"/>
    </location>
</feature>
<accession>A0A9P4S3W6</accession>
<comment type="subcellular location">
    <subcellularLocation>
        <location evidence="1">Membrane</location>
        <topology evidence="1">Multi-pass membrane protein</topology>
    </subcellularLocation>
</comment>
<keyword evidence="2 6" id="KW-0812">Transmembrane</keyword>
<feature type="region of interest" description="Disordered" evidence="5">
    <location>
        <begin position="28"/>
        <end position="85"/>
    </location>
</feature>
<dbReference type="EMBL" id="MU006107">
    <property type="protein sequence ID" value="KAF2835726.1"/>
    <property type="molecule type" value="Genomic_DNA"/>
</dbReference>
<feature type="transmembrane region" description="Helical" evidence="6">
    <location>
        <begin position="498"/>
        <end position="520"/>
    </location>
</feature>
<dbReference type="SUPFAM" id="SSF103473">
    <property type="entry name" value="MFS general substrate transporter"/>
    <property type="match status" value="1"/>
</dbReference>
<keyword evidence="4 6" id="KW-0472">Membrane</keyword>
<feature type="domain" description="Major facilitator superfamily (MFS) profile" evidence="7">
    <location>
        <begin position="95"/>
        <end position="564"/>
    </location>
</feature>
<feature type="transmembrane region" description="Helical" evidence="6">
    <location>
        <begin position="93"/>
        <end position="118"/>
    </location>
</feature>
<sequence>MSRTSVQLELEPIQPLSVLDHTTVTGSDKATATNRYDPAPQLTLGPGLGVEGGAGSSGAAFAPPDDSSQRSLAESTDPSVVGRDSNINKKDTASVITSVTCVTLISSMLAGLVTVALPPIAEDIELADNLLLWPASVYSLTCGCTLLLLGSISDVVGCRIMYLIGCALQSVFTLASGLARNGNEFIAFRALAGIAISFCLPSAVSIITNTFPTGKRRNIAFASMGGGQPIGFSVGLTMGGVFADTVGWRWGFYVAAILNTVILILAIWGLPRNIDRHREPATWERLVWDIDWIGAMIASASLAMMSYVFASVTAAASAISAPINIAFLALSLVLIPVFIFWVGRQEGLGRPAIIPNSLWRNRVFSTICISVFLTWGAFNLIENITTLFFQYVQEISAIQTSLRFLPGPVSGALTNVVMGLIVHKIRADRCVTIGTTLSCGAALLMAVINPAWPYWACAFPSIFLNPIGADCLFTISNLLITSVFPAKTQGLAGGVFNTVAQIGKSVGLATSAVLAASITARSAHEHKESPDALMDGYRATYWYGLALTAATLALCVWGLRGAGKVGEKRD</sequence>
<feature type="transmembrane region" description="Helical" evidence="6">
    <location>
        <begin position="130"/>
        <end position="149"/>
    </location>
</feature>
<evidence type="ECO:0000256" key="1">
    <source>
        <dbReference type="ARBA" id="ARBA00004141"/>
    </source>
</evidence>
<feature type="transmembrane region" description="Helical" evidence="6">
    <location>
        <begin position="401"/>
        <end position="422"/>
    </location>
</feature>
<dbReference type="AlphaFoldDB" id="A0A9P4S3W6"/>
<dbReference type="InterPro" id="IPR011701">
    <property type="entry name" value="MFS"/>
</dbReference>
<feature type="transmembrane region" description="Helical" evidence="6">
    <location>
        <begin position="467"/>
        <end position="486"/>
    </location>
</feature>
<gene>
    <name evidence="8" type="ORF">M501DRAFT_328564</name>
</gene>
<feature type="transmembrane region" description="Helical" evidence="6">
    <location>
        <begin position="185"/>
        <end position="207"/>
    </location>
</feature>
<evidence type="ECO:0000256" key="2">
    <source>
        <dbReference type="ARBA" id="ARBA00022692"/>
    </source>
</evidence>
<evidence type="ECO:0000313" key="9">
    <source>
        <dbReference type="Proteomes" id="UP000799429"/>
    </source>
</evidence>
<dbReference type="Pfam" id="PF07690">
    <property type="entry name" value="MFS_1"/>
    <property type="match status" value="1"/>
</dbReference>
<dbReference type="GO" id="GO:0016020">
    <property type="term" value="C:membrane"/>
    <property type="evidence" value="ECO:0007669"/>
    <property type="project" value="UniProtKB-SubCell"/>
</dbReference>
<keyword evidence="3 6" id="KW-1133">Transmembrane helix</keyword>
<feature type="transmembrane region" description="Helical" evidence="6">
    <location>
        <begin position="325"/>
        <end position="342"/>
    </location>
</feature>
<dbReference type="InterPro" id="IPR020846">
    <property type="entry name" value="MFS_dom"/>
</dbReference>
<dbReference type="InterPro" id="IPR036259">
    <property type="entry name" value="MFS_trans_sf"/>
</dbReference>
<comment type="caution">
    <text evidence="8">The sequence shown here is derived from an EMBL/GenBank/DDBJ whole genome shotgun (WGS) entry which is preliminary data.</text>
</comment>
<dbReference type="Proteomes" id="UP000799429">
    <property type="component" value="Unassembled WGS sequence"/>
</dbReference>
<protein>
    <submittedName>
        <fullName evidence="8">Integral membrane protein</fullName>
    </submittedName>
</protein>
<feature type="transmembrane region" description="Helical" evidence="6">
    <location>
        <begin position="161"/>
        <end position="179"/>
    </location>
</feature>
<dbReference type="PANTHER" id="PTHR42718">
    <property type="entry name" value="MAJOR FACILITATOR SUPERFAMILY MULTIDRUG TRANSPORTER MFSC"/>
    <property type="match status" value="1"/>
</dbReference>
<proteinExistence type="predicted"/>
<evidence type="ECO:0000256" key="6">
    <source>
        <dbReference type="SAM" id="Phobius"/>
    </source>
</evidence>
<dbReference type="PROSITE" id="PS50850">
    <property type="entry name" value="MFS"/>
    <property type="match status" value="1"/>
</dbReference>
<evidence type="ECO:0000313" key="8">
    <source>
        <dbReference type="EMBL" id="KAF2835726.1"/>
    </source>
</evidence>
<evidence type="ECO:0000256" key="4">
    <source>
        <dbReference type="ARBA" id="ARBA00023136"/>
    </source>
</evidence>
<feature type="transmembrane region" description="Helical" evidence="6">
    <location>
        <begin position="219"/>
        <end position="238"/>
    </location>
</feature>
<name>A0A9P4S3W6_9PEZI</name>
<keyword evidence="9" id="KW-1185">Reference proteome</keyword>